<reference evidence="1" key="1">
    <citation type="journal article" date="2014" name="Front. Microbiol.">
        <title>High frequency of phylogenetically diverse reductive dehalogenase-homologous genes in deep subseafloor sedimentary metagenomes.</title>
        <authorList>
            <person name="Kawai M."/>
            <person name="Futagami T."/>
            <person name="Toyoda A."/>
            <person name="Takaki Y."/>
            <person name="Nishi S."/>
            <person name="Hori S."/>
            <person name="Arai W."/>
            <person name="Tsubouchi T."/>
            <person name="Morono Y."/>
            <person name="Uchiyama I."/>
            <person name="Ito T."/>
            <person name="Fujiyama A."/>
            <person name="Inagaki F."/>
            <person name="Takami H."/>
        </authorList>
    </citation>
    <scope>NUCLEOTIDE SEQUENCE</scope>
    <source>
        <strain evidence="1">Expedition CK06-06</strain>
    </source>
</reference>
<proteinExistence type="predicted"/>
<accession>X1F5P8</accession>
<comment type="caution">
    <text evidence="1">The sequence shown here is derived from an EMBL/GenBank/DDBJ whole genome shotgun (WGS) entry which is preliminary data.</text>
</comment>
<name>X1F5P8_9ZZZZ</name>
<sequence>NCNAVEGVDDLNLWSKQGHNINIYPWDGICHIFGNGLNMHGNKITNTGTYYWSCPGTNFKAWVQGTQVNAIDYHYGQNWVESDQDTAFFMCPVFLPNGAVVTGAVVYGNISDESWELQRMEINSTTTASLALAYFNTEDTSISNATINNNLYSYAILTSGIDDTDVIYGARIRYTL</sequence>
<dbReference type="EMBL" id="BARU01007026">
    <property type="protein sequence ID" value="GAH40267.1"/>
    <property type="molecule type" value="Genomic_DNA"/>
</dbReference>
<feature type="non-terminal residue" evidence="1">
    <location>
        <position position="1"/>
    </location>
</feature>
<organism evidence="1">
    <name type="scientific">marine sediment metagenome</name>
    <dbReference type="NCBI Taxonomy" id="412755"/>
    <lineage>
        <taxon>unclassified sequences</taxon>
        <taxon>metagenomes</taxon>
        <taxon>ecological metagenomes</taxon>
    </lineage>
</organism>
<gene>
    <name evidence="1" type="ORF">S03H2_13857</name>
</gene>
<protein>
    <submittedName>
        <fullName evidence="1">Uncharacterized protein</fullName>
    </submittedName>
</protein>
<dbReference type="AlphaFoldDB" id="X1F5P8"/>
<evidence type="ECO:0000313" key="1">
    <source>
        <dbReference type="EMBL" id="GAH40267.1"/>
    </source>
</evidence>